<protein>
    <submittedName>
        <fullName evidence="2">Uncharacterized protein</fullName>
    </submittedName>
</protein>
<proteinExistence type="predicted"/>
<reference evidence="2 3" key="2">
    <citation type="journal article" date="2016" name="Genome Announc.">
        <title>Draft Genome Sequence of Zhouia amylolytica AD3, Isolated from Tidal Flat Sediment.</title>
        <authorList>
            <person name="Jia B."/>
            <person name="Jin H.M."/>
            <person name="Lee H.J."/>
            <person name="Jeon C.O."/>
        </authorList>
    </citation>
    <scope>NUCLEOTIDE SEQUENCE [LARGE SCALE GENOMIC DNA]</scope>
    <source>
        <strain evidence="2 3">AD3</strain>
    </source>
</reference>
<organism evidence="2 3">
    <name type="scientific">Zhouia amylolytica AD3</name>
    <dbReference type="NCBI Taxonomy" id="1286632"/>
    <lineage>
        <taxon>Bacteria</taxon>
        <taxon>Pseudomonadati</taxon>
        <taxon>Bacteroidota</taxon>
        <taxon>Flavobacteriia</taxon>
        <taxon>Flavobacteriales</taxon>
        <taxon>Flavobacteriaceae</taxon>
        <taxon>Zhouia</taxon>
    </lineage>
</organism>
<name>W2URS6_9FLAO</name>
<accession>W2URS6</accession>
<keyword evidence="3" id="KW-1185">Reference proteome</keyword>
<dbReference type="AlphaFoldDB" id="W2URS6"/>
<evidence type="ECO:0000256" key="1">
    <source>
        <dbReference type="SAM" id="MobiDB-lite"/>
    </source>
</evidence>
<evidence type="ECO:0000313" key="3">
    <source>
        <dbReference type="Proteomes" id="UP000018850"/>
    </source>
</evidence>
<dbReference type="EMBL" id="AYXY01000019">
    <property type="protein sequence ID" value="ETN96022.1"/>
    <property type="molecule type" value="Genomic_DNA"/>
</dbReference>
<sequence length="113" mass="12828">MAGKNTRCILEGNLLATLWYIRNTNAINKEFTRIAKNIPKALEYHNHQVVIEFHTKKARYDVASVFSPFLLVSERRMFFSAIKSGMNPKKAKRGSPYVGQAKASSKPEKIASR</sequence>
<gene>
    <name evidence="2" type="ORF">P278_17440</name>
</gene>
<comment type="caution">
    <text evidence="2">The sequence shown here is derived from an EMBL/GenBank/DDBJ whole genome shotgun (WGS) entry which is preliminary data.</text>
</comment>
<dbReference type="Proteomes" id="UP000018850">
    <property type="component" value="Unassembled WGS sequence"/>
</dbReference>
<reference evidence="3" key="1">
    <citation type="submission" date="2013-11" db="EMBL/GenBank/DDBJ databases">
        <title>Draft genome sequence from a member of Zhouia, isolated tidal flat.</title>
        <authorList>
            <person name="Jin H."/>
            <person name="Jeon C.O."/>
        </authorList>
    </citation>
    <scope>NUCLEOTIDE SEQUENCE [LARGE SCALE GENOMIC DNA]</scope>
    <source>
        <strain evidence="3">AD3</strain>
    </source>
</reference>
<feature type="region of interest" description="Disordered" evidence="1">
    <location>
        <begin position="86"/>
        <end position="113"/>
    </location>
</feature>
<evidence type="ECO:0000313" key="2">
    <source>
        <dbReference type="EMBL" id="ETN96022.1"/>
    </source>
</evidence>